<dbReference type="AlphaFoldDB" id="A0AAE3QT66"/>
<dbReference type="RefSeq" id="WP_313981456.1">
    <property type="nucleotide sequence ID" value="NZ_JASJOS010000007.1"/>
</dbReference>
<dbReference type="GO" id="GO:0008168">
    <property type="term" value="F:methyltransferase activity"/>
    <property type="evidence" value="ECO:0007669"/>
    <property type="project" value="UniProtKB-KW"/>
</dbReference>
<dbReference type="InterPro" id="IPR029063">
    <property type="entry name" value="SAM-dependent_MTases_sf"/>
</dbReference>
<protein>
    <submittedName>
        <fullName evidence="1">Class I SAM-dependent methyltransferase</fullName>
        <ecNumber evidence="1">2.1.1.-</ecNumber>
    </submittedName>
</protein>
<dbReference type="EMBL" id="JASJOS010000007">
    <property type="protein sequence ID" value="MDJ1482394.1"/>
    <property type="molecule type" value="Genomic_DNA"/>
</dbReference>
<reference evidence="1" key="1">
    <citation type="submission" date="2023-05" db="EMBL/GenBank/DDBJ databases">
        <authorList>
            <person name="Zhang X."/>
        </authorList>
    </citation>
    <scope>NUCLEOTIDE SEQUENCE</scope>
    <source>
        <strain evidence="1">YF14B1</strain>
    </source>
</reference>
<keyword evidence="1" id="KW-0489">Methyltransferase</keyword>
<sequence length="311" mass="35629">MISPITGTTNTVLEEKISTQSIIEGYKAVFNIDVSPYFKGFSMLEVYKCQDTGYRYYYPFSFAGDGTFYDYLQKIPWYYQDWKWEYQAVLDILTENNYKVLEIGCGKGAFIKQLQHKGHSCIGLELSADATILGQKEGLDIRNQTTEDFALTNTDSFDIVCSFQLLEHISNVNSLITSSLKTLKKGGKLIIAVPNNDILFFSYTKQYISNLNHLYQPIKLLNLPPHHMGLWTPKSISSLTTIYNLKLDTILKEPINEHRKSLIISILIEKLGLAGKFINKLAQHQKEWILQKLFPSYFINADTMIAIFTKL</sequence>
<accession>A0AAE3QT66</accession>
<evidence type="ECO:0000313" key="1">
    <source>
        <dbReference type="EMBL" id="MDJ1482394.1"/>
    </source>
</evidence>
<proteinExistence type="predicted"/>
<dbReference type="GO" id="GO:0032259">
    <property type="term" value="P:methylation"/>
    <property type="evidence" value="ECO:0007669"/>
    <property type="project" value="UniProtKB-KW"/>
</dbReference>
<dbReference type="CDD" id="cd02440">
    <property type="entry name" value="AdoMet_MTases"/>
    <property type="match status" value="1"/>
</dbReference>
<dbReference type="Pfam" id="PF13489">
    <property type="entry name" value="Methyltransf_23"/>
    <property type="match status" value="1"/>
</dbReference>
<evidence type="ECO:0000313" key="2">
    <source>
        <dbReference type="Proteomes" id="UP001241110"/>
    </source>
</evidence>
<gene>
    <name evidence="1" type="ORF">QNI16_17950</name>
</gene>
<organism evidence="1 2">
    <name type="scientific">Xanthocytophaga flava</name>
    <dbReference type="NCBI Taxonomy" id="3048013"/>
    <lineage>
        <taxon>Bacteria</taxon>
        <taxon>Pseudomonadati</taxon>
        <taxon>Bacteroidota</taxon>
        <taxon>Cytophagia</taxon>
        <taxon>Cytophagales</taxon>
        <taxon>Rhodocytophagaceae</taxon>
        <taxon>Xanthocytophaga</taxon>
    </lineage>
</organism>
<dbReference type="Proteomes" id="UP001241110">
    <property type="component" value="Unassembled WGS sequence"/>
</dbReference>
<dbReference type="PANTHER" id="PTHR43861">
    <property type="entry name" value="TRANS-ACONITATE 2-METHYLTRANSFERASE-RELATED"/>
    <property type="match status" value="1"/>
</dbReference>
<comment type="caution">
    <text evidence="1">The sequence shown here is derived from an EMBL/GenBank/DDBJ whole genome shotgun (WGS) entry which is preliminary data.</text>
</comment>
<dbReference type="EC" id="2.1.1.-" evidence="1"/>
<name>A0AAE3QT66_9BACT</name>
<keyword evidence="1" id="KW-0808">Transferase</keyword>
<dbReference type="SUPFAM" id="SSF53335">
    <property type="entry name" value="S-adenosyl-L-methionine-dependent methyltransferases"/>
    <property type="match status" value="1"/>
</dbReference>
<dbReference type="Gene3D" id="3.40.50.150">
    <property type="entry name" value="Vaccinia Virus protein VP39"/>
    <property type="match status" value="1"/>
</dbReference>